<dbReference type="Pfam" id="PF18780">
    <property type="entry name" value="HNH_repeat"/>
    <property type="match status" value="3"/>
</dbReference>
<dbReference type="RefSeq" id="WP_160202216.1">
    <property type="nucleotide sequence ID" value="NZ_QXWK01000017.1"/>
</dbReference>
<dbReference type="EMBL" id="QXWK01000017">
    <property type="protein sequence ID" value="NBH61933.1"/>
    <property type="molecule type" value="Genomic_DNA"/>
</dbReference>
<accession>A0A845QMI1</accession>
<reference evidence="1 2" key="1">
    <citation type="submission" date="2018-08" db="EMBL/GenBank/DDBJ databases">
        <title>Murine metabolic-syndrome-specific gut microbial biobank.</title>
        <authorList>
            <person name="Liu C."/>
        </authorList>
    </citation>
    <scope>NUCLEOTIDE SEQUENCE [LARGE SCALE GENOMIC DNA]</scope>
    <source>
        <strain evidence="1 2">28</strain>
    </source>
</reference>
<dbReference type="AlphaFoldDB" id="A0A845QMI1"/>
<name>A0A845QMI1_9FIRM</name>
<dbReference type="Proteomes" id="UP000446866">
    <property type="component" value="Unassembled WGS sequence"/>
</dbReference>
<gene>
    <name evidence="1" type="ORF">D0435_09745</name>
</gene>
<evidence type="ECO:0000313" key="1">
    <source>
        <dbReference type="EMBL" id="NBH61933.1"/>
    </source>
</evidence>
<organism evidence="1 2">
    <name type="scientific">Anaerotruncus colihominis</name>
    <dbReference type="NCBI Taxonomy" id="169435"/>
    <lineage>
        <taxon>Bacteria</taxon>
        <taxon>Bacillati</taxon>
        <taxon>Bacillota</taxon>
        <taxon>Clostridia</taxon>
        <taxon>Eubacteriales</taxon>
        <taxon>Oscillospiraceae</taxon>
        <taxon>Anaerotruncus</taxon>
    </lineage>
</organism>
<protein>
    <submittedName>
        <fullName evidence="1">Uncharacterized protein</fullName>
    </submittedName>
</protein>
<dbReference type="InterPro" id="IPR041025">
    <property type="entry name" value="HNH_repeat"/>
</dbReference>
<comment type="caution">
    <text evidence="1">The sequence shown here is derived from an EMBL/GenBank/DDBJ whole genome shotgun (WGS) entry which is preliminary data.</text>
</comment>
<proteinExistence type="predicted"/>
<evidence type="ECO:0000313" key="2">
    <source>
        <dbReference type="Proteomes" id="UP000446866"/>
    </source>
</evidence>
<sequence length="343" mass="40149">MEERELELRKKLLIEKISRNPDRKYGQNDKTSAVWKNYALASPDGKCVYQSFSDEELLAYLRRLASELGYGPTQGEVFWVLKDYIKQRFGKWPYALRAAGLSASAGKGGKTMEQMEKERLHKEKLLDMVREKALELGKIPHPRDLPEVCREIKKYYSGWTSVIKAAKLDADFLKRAVYKIPDLELEYINMLEAVRNFAHEIGRSPLHGEIEQAVKQALIERCGSWRNALFQIDLEPVLRMEPFHDIYIDHRMTENRRLHSDSLYGCYYKVLNLDEDDRKRLGMVKDIYLKNGKIPMKKEVPRQLRQDLHEKCGSWGNVLYQIGVTPKEYYEEKNKKKNSNQGK</sequence>
<keyword evidence="2" id="KW-1185">Reference proteome</keyword>